<sequence>MQLCIGLEPPDDTNHINSLLSSQEKNITVYRREKSQKTEYETIIKLTIFKV</sequence>
<name>A0A1X7TMM2_AMPQE</name>
<evidence type="ECO:0000313" key="1">
    <source>
        <dbReference type="EnsemblMetazoa" id="Aqu2.1.16178_001"/>
    </source>
</evidence>
<protein>
    <submittedName>
        <fullName evidence="1">Uncharacterized protein</fullName>
    </submittedName>
</protein>
<organism evidence="1">
    <name type="scientific">Amphimedon queenslandica</name>
    <name type="common">Sponge</name>
    <dbReference type="NCBI Taxonomy" id="400682"/>
    <lineage>
        <taxon>Eukaryota</taxon>
        <taxon>Metazoa</taxon>
        <taxon>Porifera</taxon>
        <taxon>Demospongiae</taxon>
        <taxon>Heteroscleromorpha</taxon>
        <taxon>Haplosclerida</taxon>
        <taxon>Niphatidae</taxon>
        <taxon>Amphimedon</taxon>
    </lineage>
</organism>
<dbReference type="EnsemblMetazoa" id="Aqu2.1.16178_001">
    <property type="protein sequence ID" value="Aqu2.1.16178_001"/>
    <property type="gene ID" value="Aqu2.1.16178"/>
</dbReference>
<reference evidence="1" key="1">
    <citation type="submission" date="2017-05" db="UniProtKB">
        <authorList>
            <consortium name="EnsemblMetazoa"/>
        </authorList>
    </citation>
    <scope>IDENTIFICATION</scope>
</reference>
<dbReference type="InParanoid" id="A0A1X7TMM2"/>
<proteinExistence type="predicted"/>
<accession>A0A1X7TMM2</accession>
<dbReference type="AlphaFoldDB" id="A0A1X7TMM2"/>